<dbReference type="VEuPathDB" id="FungiDB:CC77DRAFT_1091717"/>
<dbReference type="GeneID" id="29115179"/>
<dbReference type="EMBL" id="PDXD01000001">
    <property type="protein sequence ID" value="RYN84266.1"/>
    <property type="molecule type" value="Genomic_DNA"/>
</dbReference>
<name>A0A177DZD1_ALTAL</name>
<dbReference type="Proteomes" id="UP000291422">
    <property type="component" value="Unassembled WGS sequence"/>
</dbReference>
<dbReference type="RefSeq" id="XP_018390257.1">
    <property type="nucleotide sequence ID" value="XM_018529585.1"/>
</dbReference>
<reference evidence="4" key="3">
    <citation type="journal article" date="2019" name="J. ISSAAS">
        <title>Genomics, evolutionary history and diagnostics of the Alternaria alternata species group including apple and Asian pear pathotypes.</title>
        <authorList>
            <person name="Armitage A.D."/>
            <person name="Cockerton H.M."/>
            <person name="Sreenivasaprasad S."/>
            <person name="Woodhall J."/>
            <person name="Lane C."/>
            <person name="Harrison R.J."/>
            <person name="Clarkson J.P."/>
        </authorList>
    </citation>
    <scope>NUCLEOTIDE SEQUENCE</scope>
    <source>
        <strain evidence="4">FERA 1177</strain>
    </source>
</reference>
<feature type="compositionally biased region" description="Polar residues" evidence="2">
    <location>
        <begin position="38"/>
        <end position="53"/>
    </location>
</feature>
<evidence type="ECO:0000313" key="4">
    <source>
        <dbReference type="EMBL" id="RYN84266.1"/>
    </source>
</evidence>
<evidence type="ECO:0000256" key="2">
    <source>
        <dbReference type="SAM" id="MobiDB-lite"/>
    </source>
</evidence>
<protein>
    <submittedName>
        <fullName evidence="3">Uncharacterized protein</fullName>
    </submittedName>
</protein>
<evidence type="ECO:0000256" key="1">
    <source>
        <dbReference type="SAM" id="Coils"/>
    </source>
</evidence>
<feature type="coiled-coil region" evidence="1">
    <location>
        <begin position="146"/>
        <end position="180"/>
    </location>
</feature>
<keyword evidence="1" id="KW-0175">Coiled coil</keyword>
<reference evidence="3 5" key="1">
    <citation type="submission" date="2016-05" db="EMBL/GenBank/DDBJ databases">
        <title>Comparative analysis of secretome profiles of manganese(II)-oxidizing ascomycete fungi.</title>
        <authorList>
            <consortium name="DOE Joint Genome Institute"/>
            <person name="Zeiner C.A."/>
            <person name="Purvine S.O."/>
            <person name="Zink E.M."/>
            <person name="Wu S."/>
            <person name="Pasa-Tolic L."/>
            <person name="Chaput D.L."/>
            <person name="Haridas S."/>
            <person name="Grigoriev I.V."/>
            <person name="Santelli C.M."/>
            <person name="Hansel C.M."/>
        </authorList>
    </citation>
    <scope>NUCLEOTIDE SEQUENCE [LARGE SCALE GENOMIC DNA]</scope>
    <source>
        <strain evidence="3 5">SRC1lrK2f</strain>
    </source>
</reference>
<reference evidence="6" key="2">
    <citation type="journal article" date="2019" name="bioRxiv">
        <title>Genomics, evolutionary history and diagnostics of the Alternaria alternata species group including apple and Asian pear pathotypes.</title>
        <authorList>
            <person name="Armitage A.D."/>
            <person name="Cockerton H.M."/>
            <person name="Sreenivasaprasad S."/>
            <person name="Woodhall J.W."/>
            <person name="Lane C.R."/>
            <person name="Harrison R.J."/>
            <person name="Clarkson J.P."/>
        </authorList>
    </citation>
    <scope>NUCLEOTIDE SEQUENCE [LARGE SCALE GENOMIC DNA]</scope>
    <source>
        <strain evidence="6">FERA 1177</strain>
    </source>
</reference>
<dbReference type="Proteomes" id="UP000077248">
    <property type="component" value="Unassembled WGS sequence"/>
</dbReference>
<evidence type="ECO:0000313" key="5">
    <source>
        <dbReference type="Proteomes" id="UP000077248"/>
    </source>
</evidence>
<proteinExistence type="predicted"/>
<accession>A0A177DZD1</accession>
<sequence length="196" mass="21170">MPRGNLLRHLFKHGPHARSKSHEQSPLVNKAEKPAAITSGNPSQTLSPPQTSKVPAIHVLPRITEGDSVPSATTPSPVVSSAGSTESDLLSITTVLDINAPASLPIVDPATLTTRDLVYAAIDESMTAIGTHIDTLETTLALLQAITGLSETVEVLNQEMEDKKRVCKMKLRELKEFEEAVERMRLPDDEAHVAQD</sequence>
<organism evidence="3 5">
    <name type="scientific">Alternaria alternata</name>
    <name type="common">Alternaria rot fungus</name>
    <name type="synonym">Torula alternata</name>
    <dbReference type="NCBI Taxonomy" id="5599"/>
    <lineage>
        <taxon>Eukaryota</taxon>
        <taxon>Fungi</taxon>
        <taxon>Dikarya</taxon>
        <taxon>Ascomycota</taxon>
        <taxon>Pezizomycotina</taxon>
        <taxon>Dothideomycetes</taxon>
        <taxon>Pleosporomycetidae</taxon>
        <taxon>Pleosporales</taxon>
        <taxon>Pleosporineae</taxon>
        <taxon>Pleosporaceae</taxon>
        <taxon>Alternaria</taxon>
        <taxon>Alternaria sect. Alternaria</taxon>
        <taxon>Alternaria alternata complex</taxon>
    </lineage>
</organism>
<evidence type="ECO:0000313" key="6">
    <source>
        <dbReference type="Proteomes" id="UP000291422"/>
    </source>
</evidence>
<feature type="compositionally biased region" description="Low complexity" evidence="2">
    <location>
        <begin position="68"/>
        <end position="82"/>
    </location>
</feature>
<keyword evidence="5" id="KW-1185">Reference proteome</keyword>
<dbReference type="EMBL" id="KV441471">
    <property type="protein sequence ID" value="OAG24836.1"/>
    <property type="molecule type" value="Genomic_DNA"/>
</dbReference>
<feature type="compositionally biased region" description="Basic residues" evidence="2">
    <location>
        <begin position="9"/>
        <end position="19"/>
    </location>
</feature>
<dbReference type="OMA" id="KSANMGH"/>
<evidence type="ECO:0000313" key="3">
    <source>
        <dbReference type="EMBL" id="OAG24836.1"/>
    </source>
</evidence>
<dbReference type="KEGG" id="aalt:CC77DRAFT_1091717"/>
<feature type="region of interest" description="Disordered" evidence="2">
    <location>
        <begin position="1"/>
        <end position="83"/>
    </location>
</feature>
<dbReference type="AlphaFoldDB" id="A0A177DZD1"/>
<gene>
    <name evidence="4" type="ORF">AA0117_g1509</name>
    <name evidence="3" type="ORF">CC77DRAFT_1091717</name>
</gene>